<keyword evidence="1" id="KW-0812">Transmembrane</keyword>
<evidence type="ECO:0000256" key="1">
    <source>
        <dbReference type="SAM" id="Phobius"/>
    </source>
</evidence>
<reference evidence="3" key="1">
    <citation type="submission" date="2020-05" db="EMBL/GenBank/DDBJ databases">
        <title>Mycena genomes resolve the evolution of fungal bioluminescence.</title>
        <authorList>
            <person name="Tsai I.J."/>
        </authorList>
    </citation>
    <scope>NUCLEOTIDE SEQUENCE</scope>
    <source>
        <strain evidence="3">CCC161011</strain>
    </source>
</reference>
<feature type="domain" description="DUF6535" evidence="2">
    <location>
        <begin position="21"/>
        <end position="176"/>
    </location>
</feature>
<name>A0A8H7CCH2_9AGAR</name>
<evidence type="ECO:0000313" key="3">
    <source>
        <dbReference type="EMBL" id="KAF7331077.1"/>
    </source>
</evidence>
<dbReference type="AlphaFoldDB" id="A0A8H7CCH2"/>
<keyword evidence="1" id="KW-1133">Transmembrane helix</keyword>
<dbReference type="EMBL" id="JACAZI010000032">
    <property type="protein sequence ID" value="KAF7331077.1"/>
    <property type="molecule type" value="Genomic_DNA"/>
</dbReference>
<gene>
    <name evidence="3" type="ORF">MVEN_02448000</name>
</gene>
<protein>
    <recommendedName>
        <fullName evidence="2">DUF6535 domain-containing protein</fullName>
    </recommendedName>
</protein>
<dbReference type="InterPro" id="IPR045338">
    <property type="entry name" value="DUF6535"/>
</dbReference>
<comment type="caution">
    <text evidence="3">The sequence shown here is derived from an EMBL/GenBank/DDBJ whole genome shotgun (WGS) entry which is preliminary data.</text>
</comment>
<dbReference type="Proteomes" id="UP000620124">
    <property type="component" value="Unassembled WGS sequence"/>
</dbReference>
<feature type="transmembrane region" description="Helical" evidence="1">
    <location>
        <begin position="45"/>
        <end position="62"/>
    </location>
</feature>
<keyword evidence="1" id="KW-0472">Membrane</keyword>
<feature type="transmembrane region" description="Helical" evidence="1">
    <location>
        <begin position="114"/>
        <end position="136"/>
    </location>
</feature>
<sequence>MRGLEEEQNSLGTEEACAKMWSVYISQAEKYDKALVAGWRADMKGILIFAGLFSGSLTAFIIESYRTLTPDPGNMAVLILAQISRQLNATTEGPVPAASLKFVTPTSALICNGLWFTSLGLSLASAVIATLVEQWARDYLNKSDMRPSPIDRARICSYLYSGLKHFRMHVVVDLIPPPPTHVPPPIFRRPRRVFVSDKPGNGGGCYVPPEYCSIRIRRAHVYAPPRRQLPVSHTALRRLLAYRADRRSAVGQAAPWHALRQSQHGGGHVTPRNCRI</sequence>
<evidence type="ECO:0000259" key="2">
    <source>
        <dbReference type="Pfam" id="PF20153"/>
    </source>
</evidence>
<proteinExistence type="predicted"/>
<organism evidence="3 4">
    <name type="scientific">Mycena venus</name>
    <dbReference type="NCBI Taxonomy" id="2733690"/>
    <lineage>
        <taxon>Eukaryota</taxon>
        <taxon>Fungi</taxon>
        <taxon>Dikarya</taxon>
        <taxon>Basidiomycota</taxon>
        <taxon>Agaricomycotina</taxon>
        <taxon>Agaricomycetes</taxon>
        <taxon>Agaricomycetidae</taxon>
        <taxon>Agaricales</taxon>
        <taxon>Marasmiineae</taxon>
        <taxon>Mycenaceae</taxon>
        <taxon>Mycena</taxon>
    </lineage>
</organism>
<accession>A0A8H7CCH2</accession>
<dbReference type="Pfam" id="PF20153">
    <property type="entry name" value="DUF6535"/>
    <property type="match status" value="1"/>
</dbReference>
<dbReference type="OrthoDB" id="3219854at2759"/>
<evidence type="ECO:0000313" key="4">
    <source>
        <dbReference type="Proteomes" id="UP000620124"/>
    </source>
</evidence>
<keyword evidence="4" id="KW-1185">Reference proteome</keyword>